<sequence length="76" mass="8728">MNIVSHFFLEHLQNVGSKNQHLFSSHFFPYKIINHLCNINPAAFSYAFEAGGRISFADFEVGFIEEEVNCFFPVVI</sequence>
<proteinExistence type="predicted"/>
<dbReference type="InParanoid" id="Q8TR25"/>
<dbReference type="KEGG" id="mac:MA_1359"/>
<dbReference type="EMBL" id="AE010299">
    <property type="protein sequence ID" value="AAM04775.1"/>
    <property type="molecule type" value="Genomic_DNA"/>
</dbReference>
<evidence type="ECO:0000313" key="1">
    <source>
        <dbReference type="EMBL" id="AAM04775.1"/>
    </source>
</evidence>
<dbReference type="STRING" id="188937.MA_1359"/>
<dbReference type="Proteomes" id="UP000002487">
    <property type="component" value="Chromosome"/>
</dbReference>
<dbReference type="AlphaFoldDB" id="Q8TR25"/>
<protein>
    <submittedName>
        <fullName evidence="1">Uncharacterized protein</fullName>
    </submittedName>
</protein>
<name>Q8TR25_METAC</name>
<evidence type="ECO:0000313" key="2">
    <source>
        <dbReference type="Proteomes" id="UP000002487"/>
    </source>
</evidence>
<organism evidence="1 2">
    <name type="scientific">Methanosarcina acetivorans (strain ATCC 35395 / DSM 2834 / JCM 12185 / C2A)</name>
    <dbReference type="NCBI Taxonomy" id="188937"/>
    <lineage>
        <taxon>Archaea</taxon>
        <taxon>Methanobacteriati</taxon>
        <taxon>Methanobacteriota</taxon>
        <taxon>Stenosarchaea group</taxon>
        <taxon>Methanomicrobia</taxon>
        <taxon>Methanosarcinales</taxon>
        <taxon>Methanosarcinaceae</taxon>
        <taxon>Methanosarcina</taxon>
    </lineage>
</organism>
<keyword evidence="2" id="KW-1185">Reference proteome</keyword>
<dbReference type="EnsemblBacteria" id="AAM04775">
    <property type="protein sequence ID" value="AAM04775"/>
    <property type="gene ID" value="MA_1359"/>
</dbReference>
<reference evidence="1 2" key="1">
    <citation type="journal article" date="2002" name="Genome Res.">
        <title>The genome of Methanosarcina acetivorans reveals extensive metabolic and physiological diversity.</title>
        <authorList>
            <person name="Galagan J.E."/>
            <person name="Nusbaum C."/>
            <person name="Roy A."/>
            <person name="Endrizzi M.G."/>
            <person name="Macdonald P."/>
            <person name="FitzHugh W."/>
            <person name="Calvo S."/>
            <person name="Engels R."/>
            <person name="Smirnov S."/>
            <person name="Atnoor D."/>
            <person name="Brown A."/>
            <person name="Allen N."/>
            <person name="Naylor J."/>
            <person name="Stange-Thomann N."/>
            <person name="DeArellano K."/>
            <person name="Johnson R."/>
            <person name="Linton L."/>
            <person name="McEwan P."/>
            <person name="McKernan K."/>
            <person name="Talamas J."/>
            <person name="Tirrell A."/>
            <person name="Ye W."/>
            <person name="Zimmer A."/>
            <person name="Barber R.D."/>
            <person name="Cann I."/>
            <person name="Graham D.E."/>
            <person name="Grahame D.A."/>
            <person name="Guss A."/>
            <person name="Hedderich R."/>
            <person name="Ingram-Smith C."/>
            <person name="Kuettner C.H."/>
            <person name="Krzycki J.A."/>
            <person name="Leigh J.A."/>
            <person name="Li W."/>
            <person name="Liu J."/>
            <person name="Mukhopadhyay B."/>
            <person name="Reeve J.N."/>
            <person name="Smith K."/>
            <person name="Springer T.A."/>
            <person name="Umayam L.A."/>
            <person name="White O."/>
            <person name="White R.H."/>
            <person name="de Macario E.C."/>
            <person name="Ferry J.G."/>
            <person name="Jarrell K.F."/>
            <person name="Jing H."/>
            <person name="Macario A.J.L."/>
            <person name="Paulsen I."/>
            <person name="Pritchett M."/>
            <person name="Sowers K.R."/>
            <person name="Swanson R.V."/>
            <person name="Zinder S.H."/>
            <person name="Lander E."/>
            <person name="Metcalf W.W."/>
            <person name="Birren B."/>
        </authorList>
    </citation>
    <scope>NUCLEOTIDE SEQUENCE [LARGE SCALE GENOMIC DNA]</scope>
    <source>
        <strain evidence="2">ATCC 35395 / DSM 2834 / JCM 12185 / C2A</strain>
    </source>
</reference>
<dbReference type="HOGENOM" id="CLU_2645851_0_0_2"/>
<accession>Q8TR25</accession>
<gene>
    <name evidence="1" type="ordered locus">MA_1359</name>
</gene>